<dbReference type="EMBL" id="JAHIBW010000029">
    <property type="protein sequence ID" value="KAG7296296.1"/>
    <property type="molecule type" value="Genomic_DNA"/>
</dbReference>
<dbReference type="Proteomes" id="UP000823941">
    <property type="component" value="Chromosome 29"/>
</dbReference>
<protein>
    <recommendedName>
        <fullName evidence="3">HTH psq-type domain-containing protein</fullName>
    </recommendedName>
</protein>
<name>A0ABQ7PTM0_PLUXY</name>
<keyword evidence="2" id="KW-1185">Reference proteome</keyword>
<comment type="caution">
    <text evidence="1">The sequence shown here is derived from an EMBL/GenBank/DDBJ whole genome shotgun (WGS) entry which is preliminary data.</text>
</comment>
<sequence length="120" mass="13831">MPRVRVRKTLRAQIDLLQYKNAYEEVKAGYSLRTAAEKHGVNHCSLLRYVRKRDASGGEENQDMGYKALVVACYSSFNIVTENVRLRLIKVIVKFIKTLKTVIKVIVKFIKTLKTDVKML</sequence>
<proteinExistence type="predicted"/>
<evidence type="ECO:0000313" key="1">
    <source>
        <dbReference type="EMBL" id="KAG7296296.1"/>
    </source>
</evidence>
<organism evidence="1 2">
    <name type="scientific">Plutella xylostella</name>
    <name type="common">Diamondback moth</name>
    <name type="synonym">Plutella maculipennis</name>
    <dbReference type="NCBI Taxonomy" id="51655"/>
    <lineage>
        <taxon>Eukaryota</taxon>
        <taxon>Metazoa</taxon>
        <taxon>Ecdysozoa</taxon>
        <taxon>Arthropoda</taxon>
        <taxon>Hexapoda</taxon>
        <taxon>Insecta</taxon>
        <taxon>Pterygota</taxon>
        <taxon>Neoptera</taxon>
        <taxon>Endopterygota</taxon>
        <taxon>Lepidoptera</taxon>
        <taxon>Glossata</taxon>
        <taxon>Ditrysia</taxon>
        <taxon>Yponomeutoidea</taxon>
        <taxon>Plutellidae</taxon>
        <taxon>Plutella</taxon>
    </lineage>
</organism>
<evidence type="ECO:0008006" key="3">
    <source>
        <dbReference type="Google" id="ProtNLM"/>
    </source>
</evidence>
<gene>
    <name evidence="1" type="ORF">JYU34_021426</name>
</gene>
<reference evidence="1 2" key="1">
    <citation type="submission" date="2021-06" db="EMBL/GenBank/DDBJ databases">
        <title>A haploid diamondback moth (Plutella xylostella L.) genome assembly resolves 31 chromosomes and identifies a diamide resistance mutation.</title>
        <authorList>
            <person name="Ward C.M."/>
            <person name="Perry K.D."/>
            <person name="Baker G."/>
            <person name="Powis K."/>
            <person name="Heckel D.G."/>
            <person name="Baxter S.W."/>
        </authorList>
    </citation>
    <scope>NUCLEOTIDE SEQUENCE [LARGE SCALE GENOMIC DNA]</scope>
    <source>
        <strain evidence="1 2">LV</strain>
        <tissue evidence="1">Single pupa</tissue>
    </source>
</reference>
<accession>A0ABQ7PTM0</accession>
<evidence type="ECO:0000313" key="2">
    <source>
        <dbReference type="Proteomes" id="UP000823941"/>
    </source>
</evidence>